<dbReference type="FunCoup" id="A0A212REN5">
    <property type="interactions" value="41"/>
</dbReference>
<dbReference type="OrthoDB" id="9790372at2"/>
<keyword evidence="2" id="KW-1185">Reference proteome</keyword>
<evidence type="ECO:0000313" key="1">
    <source>
        <dbReference type="EMBL" id="SNB70589.1"/>
    </source>
</evidence>
<dbReference type="PANTHER" id="PTHR34374">
    <property type="entry name" value="LARGE RIBOSOMAL RNA SUBUNIT ACCUMULATION PROTEIN YCED HOMOLOG 1, CHLOROPLASTIC"/>
    <property type="match status" value="1"/>
</dbReference>
<dbReference type="InterPro" id="IPR003772">
    <property type="entry name" value="YceD"/>
</dbReference>
<reference evidence="2" key="1">
    <citation type="submission" date="2017-06" db="EMBL/GenBank/DDBJ databases">
        <authorList>
            <person name="Varghese N."/>
            <person name="Submissions S."/>
        </authorList>
    </citation>
    <scope>NUCLEOTIDE SEQUENCE [LARGE SCALE GENOMIC DNA]</scope>
    <source>
        <strain evidence="2">JAD2</strain>
    </source>
</reference>
<dbReference type="PANTHER" id="PTHR34374:SF1">
    <property type="entry name" value="LARGE RIBOSOMAL RNA SUBUNIT ACCUMULATION PROTEIN YCED HOMOLOG 1, CHLOROPLASTIC"/>
    <property type="match status" value="1"/>
</dbReference>
<dbReference type="RefSeq" id="WP_088571919.1">
    <property type="nucleotide sequence ID" value="NZ_FYEK01000044.1"/>
</dbReference>
<dbReference type="Pfam" id="PF02620">
    <property type="entry name" value="YceD"/>
    <property type="match status" value="1"/>
</dbReference>
<accession>A0A212REN5</accession>
<proteinExistence type="predicted"/>
<name>A0A212REN5_9CHLR</name>
<dbReference type="InParanoid" id="A0A212REN5"/>
<evidence type="ECO:0008006" key="3">
    <source>
        <dbReference type="Google" id="ProtNLM"/>
    </source>
</evidence>
<dbReference type="Proteomes" id="UP000197025">
    <property type="component" value="Unassembled WGS sequence"/>
</dbReference>
<dbReference type="AlphaFoldDB" id="A0A212REN5"/>
<gene>
    <name evidence="1" type="ORF">SAMN02746019_00012700</name>
</gene>
<organism evidence="1 2">
    <name type="scientific">Thermoflexus hugenholtzii JAD2</name>
    <dbReference type="NCBI Taxonomy" id="877466"/>
    <lineage>
        <taxon>Bacteria</taxon>
        <taxon>Bacillati</taxon>
        <taxon>Chloroflexota</taxon>
        <taxon>Thermoflexia</taxon>
        <taxon>Thermoflexales</taxon>
        <taxon>Thermoflexaceae</taxon>
        <taxon>Thermoflexus</taxon>
    </lineage>
</organism>
<sequence length="168" mass="18639">MKMLRYRVGALVSAPVGSRMVLALEEGPGDLGYGVEVDYLRGEIELVRSDRRLLASGTIATQIHTQCARCLEPVAFPMTFEFEEAFFLSPVDIPGETFYAVTDDGYLFLTAPLREHILLNTPLRVLCRPDCRGLCPECGQNLNEGECGCVREPDPRWAALAAFRLQGE</sequence>
<evidence type="ECO:0000313" key="2">
    <source>
        <dbReference type="Proteomes" id="UP000197025"/>
    </source>
</evidence>
<dbReference type="EMBL" id="FYEK01000044">
    <property type="protein sequence ID" value="SNB70589.1"/>
    <property type="molecule type" value="Genomic_DNA"/>
</dbReference>
<protein>
    <recommendedName>
        <fullName evidence="3">DUF177 domain-containing protein</fullName>
    </recommendedName>
</protein>